<dbReference type="EMBL" id="VKHT01000228">
    <property type="protein sequence ID" value="MBB0244391.1"/>
    <property type="molecule type" value="Genomic_DNA"/>
</dbReference>
<keyword evidence="1 4" id="KW-0808">Transferase</keyword>
<dbReference type="CDD" id="cd04301">
    <property type="entry name" value="NAT_SF"/>
    <property type="match status" value="1"/>
</dbReference>
<evidence type="ECO:0000256" key="2">
    <source>
        <dbReference type="SAM" id="MobiDB-lite"/>
    </source>
</evidence>
<evidence type="ECO:0000259" key="3">
    <source>
        <dbReference type="PROSITE" id="PS51186"/>
    </source>
</evidence>
<dbReference type="PANTHER" id="PTHR13947">
    <property type="entry name" value="GNAT FAMILY N-ACETYLTRANSFERASE"/>
    <property type="match status" value="1"/>
</dbReference>
<dbReference type="InterPro" id="IPR000182">
    <property type="entry name" value="GNAT_dom"/>
</dbReference>
<accession>A0A7W3Y1I2</accession>
<dbReference type="Gene3D" id="3.40.630.30">
    <property type="match status" value="1"/>
</dbReference>
<keyword evidence="5" id="KW-1185">Reference proteome</keyword>
<dbReference type="PROSITE" id="PS51186">
    <property type="entry name" value="GNAT"/>
    <property type="match status" value="1"/>
</dbReference>
<comment type="caution">
    <text evidence="4">The sequence shown here is derived from an EMBL/GenBank/DDBJ whole genome shotgun (WGS) entry which is preliminary data.</text>
</comment>
<sequence>MCGRCLFPGAMCCEHRGMAAFVVRHTEARDWRALRVLRLTALRDPVAPLAFYERYRDALNLPREEWQRRATPRADALTLVAENLREEGPELLGMVVLLVRAEDTGDHVQLVGVYARPEYRGTGLARKLLGEAVDRAAGREVRLFVHERNHRAARCYEALGFEPTGRSEEVPEDHPLPGREPERAWEMALAPRPSASWSPTRATTGVFLPESG</sequence>
<reference evidence="5" key="1">
    <citation type="submission" date="2019-10" db="EMBL/GenBank/DDBJ databases">
        <title>Streptomyces sp. nov., a novel actinobacterium isolated from alkaline environment.</title>
        <authorList>
            <person name="Golinska P."/>
        </authorList>
    </citation>
    <scope>NUCLEOTIDE SEQUENCE [LARGE SCALE GENOMIC DNA]</scope>
    <source>
        <strain evidence="5">DSM 42118</strain>
    </source>
</reference>
<dbReference type="AlphaFoldDB" id="A0A7W3Y1I2"/>
<gene>
    <name evidence="4" type="ORF">FNQ90_09800</name>
</gene>
<dbReference type="InterPro" id="IPR016181">
    <property type="entry name" value="Acyl_CoA_acyltransferase"/>
</dbReference>
<evidence type="ECO:0000256" key="1">
    <source>
        <dbReference type="ARBA" id="ARBA00022679"/>
    </source>
</evidence>
<dbReference type="InterPro" id="IPR050769">
    <property type="entry name" value="NAT_camello-type"/>
</dbReference>
<dbReference type="GO" id="GO:0008080">
    <property type="term" value="F:N-acetyltransferase activity"/>
    <property type="evidence" value="ECO:0007669"/>
    <property type="project" value="InterPro"/>
</dbReference>
<dbReference type="PANTHER" id="PTHR13947:SF37">
    <property type="entry name" value="LD18367P"/>
    <property type="match status" value="1"/>
</dbReference>
<dbReference type="Proteomes" id="UP000538929">
    <property type="component" value="Unassembled WGS sequence"/>
</dbReference>
<feature type="region of interest" description="Disordered" evidence="2">
    <location>
        <begin position="190"/>
        <end position="212"/>
    </location>
</feature>
<proteinExistence type="predicted"/>
<protein>
    <submittedName>
        <fullName evidence="4">GNAT family N-acetyltransferase</fullName>
    </submittedName>
</protein>
<evidence type="ECO:0000313" key="5">
    <source>
        <dbReference type="Proteomes" id="UP000538929"/>
    </source>
</evidence>
<dbReference type="SUPFAM" id="SSF55729">
    <property type="entry name" value="Acyl-CoA N-acyltransferases (Nat)"/>
    <property type="match status" value="1"/>
</dbReference>
<feature type="domain" description="N-acetyltransferase" evidence="3">
    <location>
        <begin position="34"/>
        <end position="192"/>
    </location>
</feature>
<evidence type="ECO:0000313" key="4">
    <source>
        <dbReference type="EMBL" id="MBB0244391.1"/>
    </source>
</evidence>
<name>A0A7W3Y1I2_9ACTN</name>
<organism evidence="4 5">
    <name type="scientific">Streptomyces alkaliphilus</name>
    <dbReference type="NCBI Taxonomy" id="1472722"/>
    <lineage>
        <taxon>Bacteria</taxon>
        <taxon>Bacillati</taxon>
        <taxon>Actinomycetota</taxon>
        <taxon>Actinomycetes</taxon>
        <taxon>Kitasatosporales</taxon>
        <taxon>Streptomycetaceae</taxon>
        <taxon>Streptomyces</taxon>
    </lineage>
</organism>
<dbReference type="Pfam" id="PF00583">
    <property type="entry name" value="Acetyltransf_1"/>
    <property type="match status" value="1"/>
</dbReference>